<sequence length="1643" mass="181588">MEQHKHVLALNWTFGLNRSLVGGVHSLAEGSARKVLFYASSHTGVLLDWTSGKQQLLQGHCNEISATAVTSNKRWIVTADKGENPVLIIWDTMPHMIHQNLANLVPGTATGPPLLNALPIKTMFDIHDGAGVVSCEFSSDSKYLVTLGNELEQTIMIWSWTTESEEPLRKLVIHGEPQKSVKINPEDPFEIVTTGTTTVNFITWDLEAGIEQHVPLLSSKDFLHNPAKFTYSMFIPNKGQAITATADGDVVVWANHSLNNLSSDLGKGKMACVKFMKLHQSAINYLTMIGSTYIVTGGEDGTIKIFDMQLRLILWFEKMKAGAIMSVSFCSTFTKPTESKDSIVSDLNIPEMIVSTRQSKIMYMRKHGFRSEKPDANKAVVSRQASASGEESNEGPEIEVLLETQFESVHALAAHPKMKRFAVGGHSGFLQVWDYANKSVVNSRIFEVPPPPEDPNNSHTTKNKTKAVVERYKIESIAYSACGDILGIGFSDGTLRILDAATLAEIDGQRSVSGDIMTPYYILAKPTAEKTETGNSVNKVTFSPCGNYLAASDSQHAVSLFKKEWKTGPKKAIEGVGKAVEKLASGDTYTVWTQIGKCKAHYKEVISLHFIPPTQLEPTKTRLLSTSSDRHTAEYDVAASSITRGIKLVSLKRIEQTARPLAATWHPALRLNPQSQPPMSLAVAETNDSVSERLDATSVNNFTPTDTYVLTCNSDFKIRLHNANTQLCRKTALGPTFGGNLRALCVVPDASAGASDAAAAAAPIDADEPIHGSNTLSAQPAAQTFNYVAYSTFEKVVGLTKLPFDGNPHKFMGLIAHPCRVSNIVPTCDGLYLLTSGMHDAAVHMWSINPAALEAQIALGGKDLEPFLDMLDETGAGESSPFYKEMEDYFYYAQLRSQGEDAATTRLIQDTVNISEIPAIMQAMGFYPSENDIENMINEVKYSAVAEGDIVEDITFPDLIKLYINHRPVFDYSEADLLDALGYAVKNQPGLSPEKKASLPELTPDSIIGKEGLFSLLQQYGETMTREDLLVSFRALLLNDAVYNATLPEKFSGRQFVEEIMGLQPATDPESSTYSESDVSTAYWIEWFLSLKGNEFFCEIDEDYINDRFNLTGISADVPHYSEAFALMTDSLDEDIDALPDSARMEMENAARHLYGLIHQRFIVTTRGLVKMFEKLRHAEFGRCPRVLCHNQAVLPIGLSDVPGYRSVMLYCPRCEDVYAPPSRRHAVIDGAYFGTTFPHLLLQVYPQLMPTKPNDRYVPKIFGFKVHAVANEQRLQDEIRDEQKRRLTGGGGGGVIMTNNSHLYELDNAPTDTAPPELVPIIDFSPFTASGTSDHARAATTAALAAAFSTSGFVYLKNHGIQQSVIDSIFSSSKSFFALPQAEKELVQWECPESNRGYVAIGKEKLSDLDKEGRAEDIKSLNQESPDLKEAFDVREDRDPNSPYKNRFPSPEFGTECMHLFHLLRDLNFKVMAALAEGLGLGAEYFDFSTRLGGNNTLRLLHYPRVQANEINDRSRRCGAHSDYGTVTFLLQDGVGGLEILDPSSQRFVQVRPIPGTLIVNIGDLLQRWTNDTLVSRMHRVVKPYTVDADGFLPARYSIAYFCDPDEEVVVETIDKFVVGEKKYAPVKAGEYLLARLSNTYF</sequence>
<dbReference type="GO" id="GO:0031514">
    <property type="term" value="C:motile cilium"/>
    <property type="evidence" value="ECO:0007669"/>
    <property type="project" value="TreeGrafter"/>
</dbReference>
<dbReference type="Pfam" id="PF00400">
    <property type="entry name" value="WD40"/>
    <property type="match status" value="1"/>
</dbReference>
<comment type="similarity">
    <text evidence="2">Belongs to the casein kinase 2 subunit beta family.</text>
</comment>
<organism evidence="11 12">
    <name type="scientific">Chytriomyces confervae</name>
    <dbReference type="NCBI Taxonomy" id="246404"/>
    <lineage>
        <taxon>Eukaryota</taxon>
        <taxon>Fungi</taxon>
        <taxon>Fungi incertae sedis</taxon>
        <taxon>Chytridiomycota</taxon>
        <taxon>Chytridiomycota incertae sedis</taxon>
        <taxon>Chytridiomycetes</taxon>
        <taxon>Chytridiales</taxon>
        <taxon>Chytriomycetaceae</taxon>
        <taxon>Chytriomyces</taxon>
    </lineage>
</organism>
<feature type="repeat" description="WD" evidence="8">
    <location>
        <begin position="402"/>
        <end position="443"/>
    </location>
</feature>
<dbReference type="PANTHER" id="PTHR13720">
    <property type="entry name" value="WD-40 REPEAT PROTEIN"/>
    <property type="match status" value="1"/>
</dbReference>
<evidence type="ECO:0000256" key="1">
    <source>
        <dbReference type="ARBA" id="ARBA00004138"/>
    </source>
</evidence>
<dbReference type="OrthoDB" id="6252103at2759"/>
<evidence type="ECO:0000256" key="5">
    <source>
        <dbReference type="ARBA" id="ARBA00023273"/>
    </source>
</evidence>
<reference evidence="11 12" key="1">
    <citation type="journal article" date="2019" name="Sci. Rep.">
        <title>Comparative genomics of chytrid fungi reveal insights into the obligate biotrophic and pathogenic lifestyle of Synchytrium endobioticum.</title>
        <authorList>
            <person name="van de Vossenberg B.T.L.H."/>
            <person name="Warris S."/>
            <person name="Nguyen H.D.T."/>
            <person name="van Gent-Pelzer M.P.E."/>
            <person name="Joly D.L."/>
            <person name="van de Geest H.C."/>
            <person name="Bonants P.J.M."/>
            <person name="Smith D.S."/>
            <person name="Levesque C.A."/>
            <person name="van der Lee T.A.J."/>
        </authorList>
    </citation>
    <scope>NUCLEOTIDE SEQUENCE [LARGE SCALE GENOMIC DNA]</scope>
    <source>
        <strain evidence="11 12">CBS 675.73</strain>
    </source>
</reference>
<dbReference type="SMART" id="SM01085">
    <property type="entry name" value="CK_II_beta"/>
    <property type="match status" value="1"/>
</dbReference>
<dbReference type="FunFam" id="1.10.1820.10:FF:000005">
    <property type="entry name" value="Casein kinase II subunit beta"/>
    <property type="match status" value="1"/>
</dbReference>
<dbReference type="GO" id="GO:0005956">
    <property type="term" value="C:protein kinase CK2 complex"/>
    <property type="evidence" value="ECO:0007669"/>
    <property type="project" value="InterPro"/>
</dbReference>
<evidence type="ECO:0000256" key="3">
    <source>
        <dbReference type="ARBA" id="ARBA00022574"/>
    </source>
</evidence>
<dbReference type="InterPro" id="IPR035991">
    <property type="entry name" value="Casein_kinase_II_beta-like"/>
</dbReference>
<dbReference type="Pfam" id="PF14226">
    <property type="entry name" value="DIOX_N"/>
    <property type="match status" value="1"/>
</dbReference>
<dbReference type="STRING" id="246404.A0A507FKQ2"/>
<name>A0A507FKQ2_9FUNG</name>
<dbReference type="SUPFAM" id="SSF51197">
    <property type="entry name" value="Clavaminate synthase-like"/>
    <property type="match status" value="1"/>
</dbReference>
<feature type="domain" description="Fe2OG dioxygenase" evidence="10">
    <location>
        <begin position="1495"/>
        <end position="1606"/>
    </location>
</feature>
<dbReference type="FunFam" id="2.20.25.20:FF:000001">
    <property type="entry name" value="Casein kinase II subunit beta"/>
    <property type="match status" value="1"/>
</dbReference>
<dbReference type="EMBL" id="QEAP01000051">
    <property type="protein sequence ID" value="TPX76290.1"/>
    <property type="molecule type" value="Genomic_DNA"/>
</dbReference>
<evidence type="ECO:0000256" key="9">
    <source>
        <dbReference type="SAM" id="MobiDB-lite"/>
    </source>
</evidence>
<protein>
    <recommendedName>
        <fullName evidence="6">Cilia- and flagella-associated protein 251</fullName>
    </recommendedName>
</protein>
<evidence type="ECO:0000256" key="6">
    <source>
        <dbReference type="ARBA" id="ARBA00040994"/>
    </source>
</evidence>
<dbReference type="InterPro" id="IPR027443">
    <property type="entry name" value="IPNS-like_sf"/>
</dbReference>
<keyword evidence="12" id="KW-1185">Reference proteome</keyword>
<evidence type="ECO:0000256" key="4">
    <source>
        <dbReference type="ARBA" id="ARBA00022737"/>
    </source>
</evidence>
<dbReference type="InterPro" id="IPR044861">
    <property type="entry name" value="IPNS-like_FE2OG_OXY"/>
</dbReference>
<comment type="caution">
    <text evidence="11">The sequence shown here is derived from an EMBL/GenBank/DDBJ whole genome shotgun (WGS) entry which is preliminary data.</text>
</comment>
<evidence type="ECO:0000256" key="8">
    <source>
        <dbReference type="PROSITE-ProRule" id="PRU00221"/>
    </source>
</evidence>
<dbReference type="Pfam" id="PF01214">
    <property type="entry name" value="CK_II_beta"/>
    <property type="match status" value="1"/>
</dbReference>
<dbReference type="Gene3D" id="2.130.10.10">
    <property type="entry name" value="YVTN repeat-like/Quinoprotein amine dehydrogenase"/>
    <property type="match status" value="3"/>
</dbReference>
<dbReference type="InterPro" id="IPR036322">
    <property type="entry name" value="WD40_repeat_dom_sf"/>
</dbReference>
<dbReference type="InterPro" id="IPR050630">
    <property type="entry name" value="WD_repeat_EMAP"/>
</dbReference>
<dbReference type="Pfam" id="PF03171">
    <property type="entry name" value="2OG-FeII_Oxy"/>
    <property type="match status" value="1"/>
</dbReference>
<dbReference type="InterPro" id="IPR015943">
    <property type="entry name" value="WD40/YVTN_repeat-like_dom_sf"/>
</dbReference>
<evidence type="ECO:0000313" key="11">
    <source>
        <dbReference type="EMBL" id="TPX76290.1"/>
    </source>
</evidence>
<dbReference type="PANTHER" id="PTHR13720:SF13">
    <property type="entry name" value="CILIA- AND FLAGELLA-ASSOCIATED PROTEIN 251"/>
    <property type="match status" value="1"/>
</dbReference>
<feature type="region of interest" description="Disordered" evidence="9">
    <location>
        <begin position="374"/>
        <end position="396"/>
    </location>
</feature>
<dbReference type="InterPro" id="IPR026992">
    <property type="entry name" value="DIOX_N"/>
</dbReference>
<dbReference type="Gene3D" id="1.10.1820.10">
    <property type="entry name" value="protein kinase ck2 holoenzyme, chain C, domain 1"/>
    <property type="match status" value="1"/>
</dbReference>
<gene>
    <name evidence="11" type="ORF">CcCBS67573_g02432</name>
</gene>
<evidence type="ECO:0000259" key="10">
    <source>
        <dbReference type="PROSITE" id="PS51471"/>
    </source>
</evidence>
<dbReference type="PROSITE" id="PS50082">
    <property type="entry name" value="WD_REPEATS_2"/>
    <property type="match status" value="1"/>
</dbReference>
<accession>A0A507FKQ2</accession>
<dbReference type="InterPro" id="IPR001680">
    <property type="entry name" value="WD40_rpt"/>
</dbReference>
<comment type="function">
    <text evidence="7">Regulatory subunit of casein kinase II/CK2. As part of the kinase complex regulates the basal catalytic activity of the alpha subunit a constitutively active serine/threonine-protein kinase that phosphorylates a large number of substrates containing acidic residues C-terminal to the phosphorylated serine or threonine.</text>
</comment>
<evidence type="ECO:0000256" key="2">
    <source>
        <dbReference type="ARBA" id="ARBA00006941"/>
    </source>
</evidence>
<proteinExistence type="inferred from homology"/>
<dbReference type="PROSITE" id="PS51471">
    <property type="entry name" value="FE2OG_OXY"/>
    <property type="match status" value="1"/>
</dbReference>
<feature type="region of interest" description="Disordered" evidence="9">
    <location>
        <begin position="1430"/>
        <end position="1449"/>
    </location>
</feature>
<dbReference type="SUPFAM" id="SSF50978">
    <property type="entry name" value="WD40 repeat-like"/>
    <property type="match status" value="2"/>
</dbReference>
<dbReference type="SMART" id="SM00320">
    <property type="entry name" value="WD40"/>
    <property type="match status" value="11"/>
</dbReference>
<dbReference type="InterPro" id="IPR000704">
    <property type="entry name" value="Casein_kinase_II_reg-sub"/>
</dbReference>
<keyword evidence="3 8" id="KW-0853">WD repeat</keyword>
<dbReference type="PRINTS" id="PR00472">
    <property type="entry name" value="CASNKINASEII"/>
</dbReference>
<dbReference type="FunFam" id="2.60.120.330:FF:000038">
    <property type="entry name" value="Si:dkey-10o6.2"/>
    <property type="match status" value="1"/>
</dbReference>
<keyword evidence="4" id="KW-0677">Repeat</keyword>
<keyword evidence="5" id="KW-0966">Cell projection</keyword>
<dbReference type="Gene3D" id="2.20.25.20">
    <property type="match status" value="1"/>
</dbReference>
<dbReference type="PROSITE" id="PS01101">
    <property type="entry name" value="CK2_BETA"/>
    <property type="match status" value="1"/>
</dbReference>
<dbReference type="GO" id="GO:0019887">
    <property type="term" value="F:protein kinase regulator activity"/>
    <property type="evidence" value="ECO:0007669"/>
    <property type="project" value="InterPro"/>
</dbReference>
<dbReference type="InterPro" id="IPR005123">
    <property type="entry name" value="Oxoglu/Fe-dep_dioxygenase_dom"/>
</dbReference>
<evidence type="ECO:0000313" key="12">
    <source>
        <dbReference type="Proteomes" id="UP000320333"/>
    </source>
</evidence>
<evidence type="ECO:0000256" key="7">
    <source>
        <dbReference type="ARBA" id="ARBA00045899"/>
    </source>
</evidence>
<comment type="subcellular location">
    <subcellularLocation>
        <location evidence="1">Cell projection</location>
        <location evidence="1">Cilium</location>
    </subcellularLocation>
</comment>
<dbReference type="SUPFAM" id="SSF57798">
    <property type="entry name" value="Casein kinase II beta subunit"/>
    <property type="match status" value="1"/>
</dbReference>
<feature type="compositionally biased region" description="Basic and acidic residues" evidence="9">
    <location>
        <begin position="1430"/>
        <end position="1441"/>
    </location>
</feature>
<dbReference type="Gene3D" id="2.60.120.330">
    <property type="entry name" value="B-lactam Antibiotic, Isopenicillin N Synthase, Chain"/>
    <property type="match status" value="1"/>
</dbReference>
<dbReference type="Proteomes" id="UP000320333">
    <property type="component" value="Unassembled WGS sequence"/>
</dbReference>
<dbReference type="InterPro" id="IPR016149">
    <property type="entry name" value="Casein_kin_II_reg-sub_N"/>
</dbReference>